<reference evidence="20" key="1">
    <citation type="journal article" date="2013" name="Genetics">
        <title>The draft genome and transcriptome of Panagrellus redivivus are shaped by the harsh demands of a free-living lifestyle.</title>
        <authorList>
            <person name="Srinivasan J."/>
            <person name="Dillman A.R."/>
            <person name="Macchietto M.G."/>
            <person name="Heikkinen L."/>
            <person name="Lakso M."/>
            <person name="Fracchia K.M."/>
            <person name="Antoshechkin I."/>
            <person name="Mortazavi A."/>
            <person name="Wong G."/>
            <person name="Sternberg P.W."/>
        </authorList>
    </citation>
    <scope>NUCLEOTIDE SEQUENCE [LARGE SCALE GENOMIC DNA]</scope>
    <source>
        <strain evidence="20">MT8872</strain>
    </source>
</reference>
<evidence type="ECO:0000256" key="11">
    <source>
        <dbReference type="ARBA" id="ARBA00023002"/>
    </source>
</evidence>
<dbReference type="FunFam" id="1.20.120.1630:FF:000002">
    <property type="entry name" value="Steroid 5 alpha-reductase 1"/>
    <property type="match status" value="1"/>
</dbReference>
<evidence type="ECO:0000256" key="3">
    <source>
        <dbReference type="ARBA" id="ARBA00007742"/>
    </source>
</evidence>
<dbReference type="PANTHER" id="PTHR10556">
    <property type="entry name" value="3-OXO-5-ALPHA-STEROID 4-DEHYDROGENASE"/>
    <property type="match status" value="1"/>
</dbReference>
<comment type="function">
    <text evidence="14">Converts testosterone into 5-alpha-dihydrotestosterone and progesterone or corticosterone into their corresponding 5-alpha-3-oxosteroids. It plays a central role in sexual differentiation and androgen physiology.</text>
</comment>
<comment type="subcellular location">
    <subcellularLocation>
        <location evidence="2">Endoplasmic reticulum membrane</location>
        <topology evidence="2">Multi-pass membrane protein</topology>
    </subcellularLocation>
    <subcellularLocation>
        <location evidence="1">Microsome membrane</location>
        <topology evidence="1">Multi-pass membrane protein</topology>
    </subcellularLocation>
</comment>
<dbReference type="InterPro" id="IPR039357">
    <property type="entry name" value="SRD5A/TECR"/>
</dbReference>
<keyword evidence="8" id="KW-0521">NADP</keyword>
<dbReference type="WBParaSite" id="Pan_g4391.t1">
    <property type="protein sequence ID" value="Pan_g4391.t1"/>
    <property type="gene ID" value="Pan_g4391"/>
</dbReference>
<dbReference type="PANTHER" id="PTHR10556:SF57">
    <property type="entry name" value="3-OXO-5-ALPHA-STEROID 4-DEHYDROGENASE 1"/>
    <property type="match status" value="1"/>
</dbReference>
<evidence type="ECO:0000256" key="2">
    <source>
        <dbReference type="ARBA" id="ARBA00004477"/>
    </source>
</evidence>
<keyword evidence="6" id="KW-0256">Endoplasmic reticulum</keyword>
<keyword evidence="11" id="KW-0560">Oxidoreductase</keyword>
<dbReference type="GO" id="GO:0047751">
    <property type="term" value="F:3-oxo-5-alpha-steroid 4-dehydrogenase (NADP+) activity"/>
    <property type="evidence" value="ECO:0007669"/>
    <property type="project" value="UniProtKB-EC"/>
</dbReference>
<dbReference type="Gene3D" id="1.20.120.1630">
    <property type="match status" value="1"/>
</dbReference>
<evidence type="ECO:0000256" key="6">
    <source>
        <dbReference type="ARBA" id="ARBA00022824"/>
    </source>
</evidence>
<keyword evidence="20" id="KW-1185">Reference proteome</keyword>
<evidence type="ECO:0000256" key="1">
    <source>
        <dbReference type="ARBA" id="ARBA00004154"/>
    </source>
</evidence>
<evidence type="ECO:0000256" key="13">
    <source>
        <dbReference type="ARBA" id="ARBA00023136"/>
    </source>
</evidence>
<keyword evidence="13 18" id="KW-0472">Membrane</keyword>
<dbReference type="PROSITE" id="PS50244">
    <property type="entry name" value="S5A_REDUCTASE"/>
    <property type="match status" value="1"/>
</dbReference>
<organism evidence="20 21">
    <name type="scientific">Panagrellus redivivus</name>
    <name type="common">Microworm</name>
    <dbReference type="NCBI Taxonomy" id="6233"/>
    <lineage>
        <taxon>Eukaryota</taxon>
        <taxon>Metazoa</taxon>
        <taxon>Ecdysozoa</taxon>
        <taxon>Nematoda</taxon>
        <taxon>Chromadorea</taxon>
        <taxon>Rhabditida</taxon>
        <taxon>Tylenchina</taxon>
        <taxon>Panagrolaimomorpha</taxon>
        <taxon>Panagrolaimoidea</taxon>
        <taxon>Panagrolaimidae</taxon>
        <taxon>Panagrellus</taxon>
    </lineage>
</organism>
<evidence type="ECO:0000256" key="10">
    <source>
        <dbReference type="ARBA" id="ARBA00022989"/>
    </source>
</evidence>
<dbReference type="EC" id="1.3.1.22" evidence="18"/>
<comment type="catalytic activity">
    <reaction evidence="16">
        <text>androst-4-ene-3,17-dione + NADPH + H(+) = 5alpha-androstan-3,17-dione + NADP(+)</text>
        <dbReference type="Rhea" id="RHEA:50816"/>
        <dbReference type="ChEBI" id="CHEBI:15378"/>
        <dbReference type="ChEBI" id="CHEBI:15994"/>
        <dbReference type="ChEBI" id="CHEBI:16422"/>
        <dbReference type="ChEBI" id="CHEBI:57783"/>
        <dbReference type="ChEBI" id="CHEBI:58349"/>
    </reaction>
    <physiologicalReaction direction="left-to-right" evidence="16">
        <dbReference type="Rhea" id="RHEA:50817"/>
    </physiologicalReaction>
</comment>
<reference evidence="21" key="2">
    <citation type="submission" date="2020-10" db="UniProtKB">
        <authorList>
            <consortium name="WormBaseParasite"/>
        </authorList>
    </citation>
    <scope>IDENTIFICATION</scope>
</reference>
<feature type="transmembrane region" description="Helical" evidence="18">
    <location>
        <begin position="134"/>
        <end position="152"/>
    </location>
</feature>
<evidence type="ECO:0000256" key="8">
    <source>
        <dbReference type="ARBA" id="ARBA00022857"/>
    </source>
</evidence>
<dbReference type="Pfam" id="PF02544">
    <property type="entry name" value="Steroid_dh"/>
    <property type="match status" value="1"/>
</dbReference>
<evidence type="ECO:0000256" key="4">
    <source>
        <dbReference type="ARBA" id="ARBA00022692"/>
    </source>
</evidence>
<dbReference type="InterPro" id="IPR001104">
    <property type="entry name" value="3-oxo-5_a-steroid_4-DH_C"/>
</dbReference>
<keyword evidence="9" id="KW-0726">Sexual differentiation</keyword>
<feature type="transmembrane region" description="Helical" evidence="18">
    <location>
        <begin position="164"/>
        <end position="184"/>
    </location>
</feature>
<evidence type="ECO:0000256" key="9">
    <source>
        <dbReference type="ARBA" id="ARBA00022928"/>
    </source>
</evidence>
<comment type="catalytic activity">
    <reaction evidence="17">
        <text>17beta-hydroxy-5alpha-androstan-3-one + NADP(+) = testosterone + NADPH + H(+)</text>
        <dbReference type="Rhea" id="RHEA:50820"/>
        <dbReference type="ChEBI" id="CHEBI:15378"/>
        <dbReference type="ChEBI" id="CHEBI:16330"/>
        <dbReference type="ChEBI" id="CHEBI:17347"/>
        <dbReference type="ChEBI" id="CHEBI:57783"/>
        <dbReference type="ChEBI" id="CHEBI:58349"/>
        <dbReference type="EC" id="1.3.1.22"/>
    </reaction>
    <physiologicalReaction direction="right-to-left" evidence="17">
        <dbReference type="Rhea" id="RHEA:50822"/>
    </physiologicalReaction>
</comment>
<evidence type="ECO:0000256" key="16">
    <source>
        <dbReference type="ARBA" id="ARBA00049166"/>
    </source>
</evidence>
<dbReference type="GO" id="GO:0005789">
    <property type="term" value="C:endoplasmic reticulum membrane"/>
    <property type="evidence" value="ECO:0007669"/>
    <property type="project" value="UniProtKB-SubCell"/>
</dbReference>
<evidence type="ECO:0000313" key="20">
    <source>
        <dbReference type="Proteomes" id="UP000492821"/>
    </source>
</evidence>
<keyword evidence="4 18" id="KW-0812">Transmembrane</keyword>
<dbReference type="GO" id="GO:0030154">
    <property type="term" value="P:cell differentiation"/>
    <property type="evidence" value="ECO:0007669"/>
    <property type="project" value="UniProtKB-KW"/>
</dbReference>
<evidence type="ECO:0000256" key="17">
    <source>
        <dbReference type="ARBA" id="ARBA00049397"/>
    </source>
</evidence>
<protein>
    <recommendedName>
        <fullName evidence="18">3-oxo-5alpha-steroid 4-dehydrogenase (NADP(+))</fullName>
        <ecNumber evidence="18">1.3.1.22</ecNumber>
    </recommendedName>
</protein>
<feature type="transmembrane region" description="Helical" evidence="18">
    <location>
        <begin position="30"/>
        <end position="52"/>
    </location>
</feature>
<dbReference type="Proteomes" id="UP000492821">
    <property type="component" value="Unassembled WGS sequence"/>
</dbReference>
<evidence type="ECO:0000256" key="12">
    <source>
        <dbReference type="ARBA" id="ARBA00023098"/>
    </source>
</evidence>
<evidence type="ECO:0000256" key="7">
    <source>
        <dbReference type="ARBA" id="ARBA00022848"/>
    </source>
</evidence>
<dbReference type="PIRSF" id="PIRSF015596">
    <property type="entry name" value="5_alpha-SR2"/>
    <property type="match status" value="1"/>
</dbReference>
<comment type="catalytic activity">
    <reaction evidence="18">
        <text>a 3-oxo-5alpha-steroid + NADP(+) = a 3-oxo-Delta(4)-steroid + NADPH + H(+)</text>
        <dbReference type="Rhea" id="RHEA:54384"/>
        <dbReference type="ChEBI" id="CHEBI:13601"/>
        <dbReference type="ChEBI" id="CHEBI:15378"/>
        <dbReference type="ChEBI" id="CHEBI:47909"/>
        <dbReference type="ChEBI" id="CHEBI:57783"/>
        <dbReference type="ChEBI" id="CHEBI:58349"/>
        <dbReference type="EC" id="1.3.1.22"/>
    </reaction>
</comment>
<keyword evidence="12" id="KW-0443">Lipid metabolism</keyword>
<feature type="transmembrane region" description="Helical" evidence="18">
    <location>
        <begin position="73"/>
        <end position="92"/>
    </location>
</feature>
<keyword evidence="7" id="KW-0492">Microsome</keyword>
<evidence type="ECO:0000256" key="14">
    <source>
        <dbReference type="ARBA" id="ARBA00037789"/>
    </source>
</evidence>
<dbReference type="AlphaFoldDB" id="A0A7E4VXC6"/>
<evidence type="ECO:0000256" key="15">
    <source>
        <dbReference type="ARBA" id="ARBA00048292"/>
    </source>
</evidence>
<evidence type="ECO:0000256" key="5">
    <source>
        <dbReference type="ARBA" id="ARBA00022782"/>
    </source>
</evidence>
<keyword evidence="5" id="KW-0221">Differentiation</keyword>
<feature type="domain" description="3-oxo-5-alpha-steroid 4-dehydrogenase C-terminal" evidence="19">
    <location>
        <begin position="135"/>
        <end position="277"/>
    </location>
</feature>
<evidence type="ECO:0000259" key="19">
    <source>
        <dbReference type="Pfam" id="PF02544"/>
    </source>
</evidence>
<evidence type="ECO:0000313" key="21">
    <source>
        <dbReference type="WBParaSite" id="Pan_g4391.t1"/>
    </source>
</evidence>
<accession>A0A7E4VXC6</accession>
<dbReference type="GO" id="GO:0007548">
    <property type="term" value="P:sex differentiation"/>
    <property type="evidence" value="ECO:0007669"/>
    <property type="project" value="UniProtKB-KW"/>
</dbReference>
<proteinExistence type="inferred from homology"/>
<comment type="similarity">
    <text evidence="3 18">Belongs to the steroid 5-alpha reductase family.</text>
</comment>
<comment type="catalytic activity">
    <reaction evidence="15">
        <text>5alpha-pregnane-3,20-dione + NADP(+) = progesterone + NADPH + H(+)</text>
        <dbReference type="Rhea" id="RHEA:21952"/>
        <dbReference type="ChEBI" id="CHEBI:15378"/>
        <dbReference type="ChEBI" id="CHEBI:17026"/>
        <dbReference type="ChEBI" id="CHEBI:28952"/>
        <dbReference type="ChEBI" id="CHEBI:57783"/>
        <dbReference type="ChEBI" id="CHEBI:58349"/>
        <dbReference type="EC" id="1.3.1.22"/>
    </reaction>
    <physiologicalReaction direction="right-to-left" evidence="15">
        <dbReference type="Rhea" id="RHEA:21954"/>
    </physiologicalReaction>
</comment>
<evidence type="ECO:0000256" key="18">
    <source>
        <dbReference type="PIRNR" id="PIRNR015596"/>
    </source>
</evidence>
<keyword evidence="10 18" id="KW-1133">Transmembrane helix</keyword>
<dbReference type="GO" id="GO:0006702">
    <property type="term" value="P:androgen biosynthetic process"/>
    <property type="evidence" value="ECO:0007669"/>
    <property type="project" value="UniProtKB-ARBA"/>
</dbReference>
<name>A0A7E4VXC6_PANRE</name>
<sequence>MLKFLMRWSGATGDEATIFEWLAAAGQENIIIFFSQIMIIVGIGVFLALTFYRASYGRYWNEAWFSEYAINARVAWFFQELPSLLFAMAALYMYGSELTIPRFIAFIMFAGHYYQRSMIYPFLINGGKKTAPHLFLSALAFCSYNGYIQAFYHVKFANFAPTHAFNIFSQIGIVLFLTGLIINIHSDSILRNLRQPGETGYKIPYGGMFEYVSAANFFGEILEWFGYALYCQTWPAVAFALFTLCNLGPRASQHHQYYVKKFDNYPKDRRILIPLFY</sequence>
<dbReference type="InterPro" id="IPR016636">
    <property type="entry name" value="3-oxo-5-alpha-steroid_4-DH"/>
</dbReference>